<evidence type="ECO:0000256" key="2">
    <source>
        <dbReference type="SAM" id="SignalP"/>
    </source>
</evidence>
<reference evidence="3 4" key="1">
    <citation type="journal article" date="2010" name="Nature">
        <title>Genome sequencing and analysis of the model grass Brachypodium distachyon.</title>
        <authorList>
            <consortium name="International Brachypodium Initiative"/>
        </authorList>
    </citation>
    <scope>NUCLEOTIDE SEQUENCE [LARGE SCALE GENOMIC DNA]</scope>
    <source>
        <strain evidence="3 4">Bd21</strain>
    </source>
</reference>
<name>A0A2K2D8W1_BRADI</name>
<evidence type="ECO:0000313" key="5">
    <source>
        <dbReference type="Proteomes" id="UP000008810"/>
    </source>
</evidence>
<gene>
    <name evidence="3" type="ORF">BRADI_2g16856v3</name>
</gene>
<sequence length="172" mass="18754">MGSSTLSSRTVFSILFLPPLAVCSSGSRASPPDSCSPPEPRRRLVPRPFAGSSASPPSVARPIPAVDWSRPLRRLLRVSSLCSPPDPCRRLVPPPPSGPAICSFPPRATHRSFLERDEVLYGIDFLDDFLKVLYEIDFFRLESLRAAPLLPLSPSAGCSSACRPVRPRPPRP</sequence>
<reference evidence="3" key="2">
    <citation type="submission" date="2017-06" db="EMBL/GenBank/DDBJ databases">
        <title>WGS assembly of Brachypodium distachyon.</title>
        <authorList>
            <consortium name="The International Brachypodium Initiative"/>
            <person name="Lucas S."/>
            <person name="Harmon-Smith M."/>
            <person name="Lail K."/>
            <person name="Tice H."/>
            <person name="Grimwood J."/>
            <person name="Bruce D."/>
            <person name="Barry K."/>
            <person name="Shu S."/>
            <person name="Lindquist E."/>
            <person name="Wang M."/>
            <person name="Pitluck S."/>
            <person name="Vogel J.P."/>
            <person name="Garvin D.F."/>
            <person name="Mockler T.C."/>
            <person name="Schmutz J."/>
            <person name="Rokhsar D."/>
            <person name="Bevan M.W."/>
        </authorList>
    </citation>
    <scope>NUCLEOTIDE SEQUENCE</scope>
    <source>
        <strain evidence="3">Bd21</strain>
    </source>
</reference>
<reference evidence="4" key="3">
    <citation type="submission" date="2018-08" db="UniProtKB">
        <authorList>
            <consortium name="EnsemblPlants"/>
        </authorList>
    </citation>
    <scope>IDENTIFICATION</scope>
    <source>
        <strain evidence="4">cv. Bd21</strain>
    </source>
</reference>
<proteinExistence type="predicted"/>
<feature type="chain" id="PRO_5033311695" evidence="2">
    <location>
        <begin position="30"/>
        <end position="172"/>
    </location>
</feature>
<dbReference type="Proteomes" id="UP000008810">
    <property type="component" value="Chromosome 2"/>
</dbReference>
<dbReference type="InParanoid" id="A0A2K2D8W1"/>
<feature type="region of interest" description="Disordered" evidence="1">
    <location>
        <begin position="24"/>
        <end position="59"/>
    </location>
</feature>
<protein>
    <submittedName>
        <fullName evidence="3 4">Uncharacterized protein</fullName>
    </submittedName>
</protein>
<dbReference type="Gramene" id="PNT70724">
    <property type="protein sequence ID" value="PNT70724"/>
    <property type="gene ID" value="BRADI_2g16856v3"/>
</dbReference>
<evidence type="ECO:0000313" key="4">
    <source>
        <dbReference type="EnsemblPlants" id="PNT70724"/>
    </source>
</evidence>
<keyword evidence="5" id="KW-1185">Reference proteome</keyword>
<feature type="signal peptide" evidence="2">
    <location>
        <begin position="1"/>
        <end position="29"/>
    </location>
</feature>
<keyword evidence="2" id="KW-0732">Signal</keyword>
<evidence type="ECO:0000256" key="1">
    <source>
        <dbReference type="SAM" id="MobiDB-lite"/>
    </source>
</evidence>
<dbReference type="EMBL" id="CM000881">
    <property type="protein sequence ID" value="PNT70724.1"/>
    <property type="molecule type" value="Genomic_DNA"/>
</dbReference>
<evidence type="ECO:0000313" key="3">
    <source>
        <dbReference type="EMBL" id="PNT70724.1"/>
    </source>
</evidence>
<accession>A0A2K2D8W1</accession>
<dbReference type="AlphaFoldDB" id="A0A2K2D8W1"/>
<organism evidence="3">
    <name type="scientific">Brachypodium distachyon</name>
    <name type="common">Purple false brome</name>
    <name type="synonym">Trachynia distachya</name>
    <dbReference type="NCBI Taxonomy" id="15368"/>
    <lineage>
        <taxon>Eukaryota</taxon>
        <taxon>Viridiplantae</taxon>
        <taxon>Streptophyta</taxon>
        <taxon>Embryophyta</taxon>
        <taxon>Tracheophyta</taxon>
        <taxon>Spermatophyta</taxon>
        <taxon>Magnoliopsida</taxon>
        <taxon>Liliopsida</taxon>
        <taxon>Poales</taxon>
        <taxon>Poaceae</taxon>
        <taxon>BOP clade</taxon>
        <taxon>Pooideae</taxon>
        <taxon>Stipodae</taxon>
        <taxon>Brachypodieae</taxon>
        <taxon>Brachypodium</taxon>
    </lineage>
</organism>
<dbReference type="EnsemblPlants" id="PNT70724">
    <property type="protein sequence ID" value="PNT70724"/>
    <property type="gene ID" value="BRADI_2g16856v3"/>
</dbReference>